<sequence length="167" mass="18087">MSDSSPGPFAVLTADADIQLTAFVEEYRRAMAAALDGLTEEQARRRLVPSRTTVMGLVKHATFLETVWFVEAVTGTPRTTLGLPQSVDDSFLVSDEDTVDSVRSAYEAATAAARAAMVGRSLDEVVSGHRAGPMTLRWIHLQVLRESAHHCGHVDILREQILAADGV</sequence>
<gene>
    <name evidence="1" type="ORF">FDO65_00805</name>
</gene>
<protein>
    <submittedName>
        <fullName evidence="1">DUF664 domain-containing protein</fullName>
    </submittedName>
</protein>
<dbReference type="SUPFAM" id="SSF109854">
    <property type="entry name" value="DinB/YfiT-like putative metalloenzymes"/>
    <property type="match status" value="1"/>
</dbReference>
<dbReference type="InterPro" id="IPR034660">
    <property type="entry name" value="DinB/YfiT-like"/>
</dbReference>
<dbReference type="OrthoDB" id="4548523at2"/>
<keyword evidence="2" id="KW-1185">Reference proteome</keyword>
<dbReference type="InterPro" id="IPR007061">
    <property type="entry name" value="MST-like"/>
</dbReference>
<dbReference type="RefSeq" id="WP_137447601.1">
    <property type="nucleotide sequence ID" value="NZ_SZZH01000001.1"/>
</dbReference>
<proteinExistence type="predicted"/>
<organism evidence="1 2">
    <name type="scientific">Nakamurella flava</name>
    <dbReference type="NCBI Taxonomy" id="2576308"/>
    <lineage>
        <taxon>Bacteria</taxon>
        <taxon>Bacillati</taxon>
        <taxon>Actinomycetota</taxon>
        <taxon>Actinomycetes</taxon>
        <taxon>Nakamurellales</taxon>
        <taxon>Nakamurellaceae</taxon>
        <taxon>Nakamurella</taxon>
    </lineage>
</organism>
<dbReference type="Pfam" id="PF04978">
    <property type="entry name" value="MST"/>
    <property type="match status" value="1"/>
</dbReference>
<evidence type="ECO:0000313" key="1">
    <source>
        <dbReference type="EMBL" id="TKV60298.1"/>
    </source>
</evidence>
<reference evidence="1 2" key="1">
    <citation type="submission" date="2019-05" db="EMBL/GenBank/DDBJ databases">
        <title>Nakamurella sp. N5BH11, whole genome shotgun sequence.</title>
        <authorList>
            <person name="Tuo L."/>
        </authorList>
    </citation>
    <scope>NUCLEOTIDE SEQUENCE [LARGE SCALE GENOMIC DNA]</scope>
    <source>
        <strain evidence="1 2">N5BH11</strain>
    </source>
</reference>
<accession>A0A4U6QJP0</accession>
<dbReference type="EMBL" id="SZZH01000001">
    <property type="protein sequence ID" value="TKV60298.1"/>
    <property type="molecule type" value="Genomic_DNA"/>
</dbReference>
<dbReference type="AlphaFoldDB" id="A0A4U6QJP0"/>
<name>A0A4U6QJP0_9ACTN</name>
<dbReference type="Proteomes" id="UP000306985">
    <property type="component" value="Unassembled WGS sequence"/>
</dbReference>
<evidence type="ECO:0000313" key="2">
    <source>
        <dbReference type="Proteomes" id="UP000306985"/>
    </source>
</evidence>
<comment type="caution">
    <text evidence="1">The sequence shown here is derived from an EMBL/GenBank/DDBJ whole genome shotgun (WGS) entry which is preliminary data.</text>
</comment>
<dbReference type="Gene3D" id="1.20.120.450">
    <property type="entry name" value="dinb family like domain"/>
    <property type="match status" value="1"/>
</dbReference>